<dbReference type="VEuPathDB" id="TriTrypDB:TCDM_01334"/>
<dbReference type="VEuPathDB" id="TriTrypDB:TcCL_NonESM11058"/>
<comment type="caution">
    <text evidence="2">The sequence shown here is derived from an EMBL/GenBank/DDBJ whole genome shotgun (WGS) entry which is preliminary data.</text>
</comment>
<dbReference type="VEuPathDB" id="TriTrypDB:TCSYLVIO_002348"/>
<dbReference type="VEuPathDB" id="TriTrypDB:TcCLB.509505.40"/>
<dbReference type="OrthoDB" id="271130at2759"/>
<dbReference type="VEuPathDB" id="TriTrypDB:C3747_4g724"/>
<protein>
    <recommendedName>
        <fullName evidence="1">Acyl-ACP thioesterase-like C-terminal domain-containing protein</fullName>
    </recommendedName>
</protein>
<dbReference type="VEuPathDB" id="TriTrypDB:TcG_03938"/>
<accession>A0A2V2VTF5</accession>
<gene>
    <name evidence="2" type="ORF">C4B63_8g510</name>
</gene>
<dbReference type="VEuPathDB" id="TriTrypDB:ECC02_004586"/>
<dbReference type="VEuPathDB" id="TriTrypDB:C4B63_8g510"/>
<feature type="domain" description="Acyl-ACP thioesterase-like C-terminal" evidence="1">
    <location>
        <begin position="224"/>
        <end position="263"/>
    </location>
</feature>
<dbReference type="InterPro" id="IPR049427">
    <property type="entry name" value="Acyl-ACP_TE_C"/>
</dbReference>
<name>A0A2V2VTF5_TRYCR</name>
<dbReference type="Proteomes" id="UP000246121">
    <property type="component" value="Unassembled WGS sequence"/>
</dbReference>
<dbReference type="EMBL" id="PRFA01000008">
    <property type="protein sequence ID" value="PWU99719.1"/>
    <property type="molecule type" value="Genomic_DNA"/>
</dbReference>
<dbReference type="VEuPathDB" id="TriTrypDB:TcCLB.508209.110"/>
<dbReference type="Gene3D" id="3.10.129.10">
    <property type="entry name" value="Hotdog Thioesterase"/>
    <property type="match status" value="1"/>
</dbReference>
<evidence type="ECO:0000313" key="3">
    <source>
        <dbReference type="Proteomes" id="UP000246121"/>
    </source>
</evidence>
<proteinExistence type="predicted"/>
<sequence length="357" mass="39918">MFMVDTDGSAISYHIPVSPFVPLQHDKIDVTTVNRLANFGMRFAMEHGWCYNRHSGDAHSKYASEAVEEGYVESGEDVTVFFAGVDVELVGEFPKFDGKITPASVFFLGQFWISHVGKSSFGVYGKIFRYEAADEKNKFPIGVFKLTGVNVSKKSRRPVPIPKERAEMLLETMRRHQLNTSLPLVVRIDVADLLARSGLFTDSTYCKLVDKMATHASVTPLTVTYRREFHIRQSDIDFNKHVNQMALIQFVINTFRSALLDQTTVFPRLLDVGVDAIVGDLLLRRLHIDYIRETPMGHQSVAVALFFAEDSSRDAVIASTPESRGNQLAELCFLAQGIPGDGTPSYIAAVGKLYFFC</sequence>
<dbReference type="Pfam" id="PF20791">
    <property type="entry name" value="Acyl-ACP_TE_C"/>
    <property type="match status" value="1"/>
</dbReference>
<organism evidence="2 3">
    <name type="scientific">Trypanosoma cruzi</name>
    <dbReference type="NCBI Taxonomy" id="5693"/>
    <lineage>
        <taxon>Eukaryota</taxon>
        <taxon>Discoba</taxon>
        <taxon>Euglenozoa</taxon>
        <taxon>Kinetoplastea</taxon>
        <taxon>Metakinetoplastina</taxon>
        <taxon>Trypanosomatida</taxon>
        <taxon>Trypanosomatidae</taxon>
        <taxon>Trypanosoma</taxon>
        <taxon>Schizotrypanum</taxon>
    </lineage>
</organism>
<evidence type="ECO:0000259" key="1">
    <source>
        <dbReference type="Pfam" id="PF20791"/>
    </source>
</evidence>
<reference evidence="2 3" key="1">
    <citation type="journal article" date="2018" name="Microb. Genom.">
        <title>Expanding an expanded genome: long-read sequencing of Trypanosoma cruzi.</title>
        <authorList>
            <person name="Berna L."/>
            <person name="Rodriguez M."/>
            <person name="Chiribao M.L."/>
            <person name="Parodi-Talice A."/>
            <person name="Pita S."/>
            <person name="Rijo G."/>
            <person name="Alvarez-Valin F."/>
            <person name="Robello C."/>
        </authorList>
    </citation>
    <scope>NUCLEOTIDE SEQUENCE [LARGE SCALE GENOMIC DNA]</scope>
    <source>
        <strain evidence="2 3">Dm28c</strain>
    </source>
</reference>
<dbReference type="VEuPathDB" id="TriTrypDB:Tc_MARK_1068"/>
<dbReference type="SUPFAM" id="SSF54637">
    <property type="entry name" value="Thioesterase/thiol ester dehydrase-isomerase"/>
    <property type="match status" value="2"/>
</dbReference>
<dbReference type="VEuPathDB" id="TriTrypDB:BCY84_13387"/>
<evidence type="ECO:0000313" key="2">
    <source>
        <dbReference type="EMBL" id="PWU99719.1"/>
    </source>
</evidence>
<dbReference type="AlphaFoldDB" id="A0A2V2VTF5"/>
<dbReference type="VEuPathDB" id="TriTrypDB:TcBrA4_0106890"/>
<dbReference type="InterPro" id="IPR029069">
    <property type="entry name" value="HotDog_dom_sf"/>
</dbReference>